<dbReference type="RefSeq" id="WP_229780011.1">
    <property type="nucleotide sequence ID" value="NZ_BMQI01000020.1"/>
</dbReference>
<name>A0A9X1ZCG1_9GAMM</name>
<organism evidence="2 3">
    <name type="scientific">Shewanella algicola</name>
    <dbReference type="NCBI Taxonomy" id="640633"/>
    <lineage>
        <taxon>Bacteria</taxon>
        <taxon>Pseudomonadati</taxon>
        <taxon>Pseudomonadota</taxon>
        <taxon>Gammaproteobacteria</taxon>
        <taxon>Alteromonadales</taxon>
        <taxon>Shewanellaceae</taxon>
        <taxon>Shewanella</taxon>
    </lineage>
</organism>
<sequence>MQLSWLVILVLSSASSCVAFAFAAYKQGLAVKRWGCLALILGPLTYPLFSAHKHLADVKLARYGGYRIKC</sequence>
<dbReference type="Proteomes" id="UP001139408">
    <property type="component" value="Unassembled WGS sequence"/>
</dbReference>
<feature type="chain" id="PRO_5040866972" evidence="1">
    <location>
        <begin position="22"/>
        <end position="70"/>
    </location>
</feature>
<dbReference type="EMBL" id="JAKILJ010000025">
    <property type="protein sequence ID" value="MCL1105980.1"/>
    <property type="molecule type" value="Genomic_DNA"/>
</dbReference>
<gene>
    <name evidence="2" type="ORF">L2749_12035</name>
</gene>
<protein>
    <submittedName>
        <fullName evidence="2">Uncharacterized protein</fullName>
    </submittedName>
</protein>
<reference evidence="2" key="1">
    <citation type="submission" date="2022-01" db="EMBL/GenBank/DDBJ databases">
        <title>Whole genome-based taxonomy of the Shewanellaceae.</title>
        <authorList>
            <person name="Martin-Rodriguez A.J."/>
        </authorList>
    </citation>
    <scope>NUCLEOTIDE SEQUENCE</scope>
    <source>
        <strain evidence="2">DSM 23803</strain>
    </source>
</reference>
<evidence type="ECO:0000313" key="2">
    <source>
        <dbReference type="EMBL" id="MCL1105980.1"/>
    </source>
</evidence>
<dbReference type="AlphaFoldDB" id="A0A9X1ZCG1"/>
<accession>A0A9X1ZCG1</accession>
<keyword evidence="1" id="KW-0732">Signal</keyword>
<comment type="caution">
    <text evidence="2">The sequence shown here is derived from an EMBL/GenBank/DDBJ whole genome shotgun (WGS) entry which is preliminary data.</text>
</comment>
<evidence type="ECO:0000313" key="3">
    <source>
        <dbReference type="Proteomes" id="UP001139408"/>
    </source>
</evidence>
<feature type="signal peptide" evidence="1">
    <location>
        <begin position="1"/>
        <end position="21"/>
    </location>
</feature>
<evidence type="ECO:0000256" key="1">
    <source>
        <dbReference type="SAM" id="SignalP"/>
    </source>
</evidence>
<proteinExistence type="predicted"/>
<keyword evidence="3" id="KW-1185">Reference proteome</keyword>